<evidence type="ECO:0000313" key="1">
    <source>
        <dbReference type="EMBL" id="KAL0128445.1"/>
    </source>
</evidence>
<protein>
    <submittedName>
        <fullName evidence="1">Uncharacterized protein</fullName>
    </submittedName>
</protein>
<sequence length="226" mass="26159">MLFYKILLLFFNKNNKNLISDDTLGDLTPDLIKEMIKPIGLRIEFLRKWKITYIKTNCNVEQTTSEIETETETEMETSSDISGLSQNLVDEHNKSLKRQLTFSGKLSFELRSKKISVKNILSKNLQGQAIIKSYKLSKFLTRKSRNLIVDIILTELMNEASRLTNEDFQHIAEAIVKDFPTENISTYFIPAIPKKLSRVGKSIISRGKLVDKYRNRLRDLKRIDAL</sequence>
<keyword evidence="2" id="KW-1185">Reference proteome</keyword>
<accession>A0AAW2GNI1</accession>
<dbReference type="AlphaFoldDB" id="A0AAW2GNI1"/>
<dbReference type="Proteomes" id="UP001430953">
    <property type="component" value="Unassembled WGS sequence"/>
</dbReference>
<dbReference type="EMBL" id="JADYXP020000003">
    <property type="protein sequence ID" value="KAL0128445.1"/>
    <property type="molecule type" value="Genomic_DNA"/>
</dbReference>
<gene>
    <name evidence="1" type="ORF">PUN28_003614</name>
</gene>
<organism evidence="1 2">
    <name type="scientific">Cardiocondyla obscurior</name>
    <dbReference type="NCBI Taxonomy" id="286306"/>
    <lineage>
        <taxon>Eukaryota</taxon>
        <taxon>Metazoa</taxon>
        <taxon>Ecdysozoa</taxon>
        <taxon>Arthropoda</taxon>
        <taxon>Hexapoda</taxon>
        <taxon>Insecta</taxon>
        <taxon>Pterygota</taxon>
        <taxon>Neoptera</taxon>
        <taxon>Endopterygota</taxon>
        <taxon>Hymenoptera</taxon>
        <taxon>Apocrita</taxon>
        <taxon>Aculeata</taxon>
        <taxon>Formicoidea</taxon>
        <taxon>Formicidae</taxon>
        <taxon>Myrmicinae</taxon>
        <taxon>Cardiocondyla</taxon>
    </lineage>
</organism>
<evidence type="ECO:0000313" key="2">
    <source>
        <dbReference type="Proteomes" id="UP001430953"/>
    </source>
</evidence>
<name>A0AAW2GNI1_9HYME</name>
<proteinExistence type="predicted"/>
<comment type="caution">
    <text evidence="1">The sequence shown here is derived from an EMBL/GenBank/DDBJ whole genome shotgun (WGS) entry which is preliminary data.</text>
</comment>
<reference evidence="1 2" key="1">
    <citation type="submission" date="2023-03" db="EMBL/GenBank/DDBJ databases">
        <title>High recombination rates correlate with genetic variation in Cardiocondyla obscurior ants.</title>
        <authorList>
            <person name="Errbii M."/>
        </authorList>
    </citation>
    <scope>NUCLEOTIDE SEQUENCE [LARGE SCALE GENOMIC DNA]</scope>
    <source>
        <strain evidence="1">Alpha-2009</strain>
        <tissue evidence="1">Whole body</tissue>
    </source>
</reference>